<dbReference type="OrthoDB" id="1164008at2"/>
<dbReference type="AlphaFoldDB" id="A0A1I2DPT7"/>
<organism evidence="1 2">
    <name type="scientific">Blastococcus tunisiensis</name>
    <dbReference type="NCBI Taxonomy" id="1798228"/>
    <lineage>
        <taxon>Bacteria</taxon>
        <taxon>Bacillati</taxon>
        <taxon>Actinomycetota</taxon>
        <taxon>Actinomycetes</taxon>
        <taxon>Geodermatophilales</taxon>
        <taxon>Geodermatophilaceae</taxon>
        <taxon>Blastococcus</taxon>
    </lineage>
</organism>
<evidence type="ECO:0000313" key="2">
    <source>
        <dbReference type="Proteomes" id="UP000198589"/>
    </source>
</evidence>
<accession>A0A1I2DPT7</accession>
<proteinExistence type="predicted"/>
<protein>
    <submittedName>
        <fullName evidence="1">Uncharacterized protein</fullName>
    </submittedName>
</protein>
<name>A0A1I2DPT7_9ACTN</name>
<dbReference type="RefSeq" id="WP_139228817.1">
    <property type="nucleotide sequence ID" value="NZ_FOND01000006.1"/>
</dbReference>
<gene>
    <name evidence="1" type="ORF">SAMN05216574_10668</name>
</gene>
<sequence>MLRTKDVRSGGWRTVESFWNAKGTAFFRAPQGARIKVRYGVGFLGKDAQKQTLDGSRYAKLSVGFGSLARARMQIRVDRSTAVTYDVYGGGVAVSSPEIPF</sequence>
<dbReference type="EMBL" id="FOND01000006">
    <property type="protein sequence ID" value="SFE82283.1"/>
    <property type="molecule type" value="Genomic_DNA"/>
</dbReference>
<dbReference type="Proteomes" id="UP000198589">
    <property type="component" value="Unassembled WGS sequence"/>
</dbReference>
<keyword evidence="2" id="KW-1185">Reference proteome</keyword>
<evidence type="ECO:0000313" key="1">
    <source>
        <dbReference type="EMBL" id="SFE82283.1"/>
    </source>
</evidence>
<reference evidence="2" key="1">
    <citation type="submission" date="2016-10" db="EMBL/GenBank/DDBJ databases">
        <authorList>
            <person name="Varghese N."/>
            <person name="Submissions S."/>
        </authorList>
    </citation>
    <scope>NUCLEOTIDE SEQUENCE [LARGE SCALE GENOMIC DNA]</scope>
    <source>
        <strain evidence="2">DSM 46838</strain>
    </source>
</reference>